<gene>
    <name evidence="4" type="ORF">ETAA8_19820</name>
</gene>
<dbReference type="RefSeq" id="WP_145087783.1">
    <property type="nucleotide sequence ID" value="NZ_CP036274.1"/>
</dbReference>
<feature type="region of interest" description="Disordered" evidence="1">
    <location>
        <begin position="220"/>
        <end position="252"/>
    </location>
</feature>
<evidence type="ECO:0000313" key="5">
    <source>
        <dbReference type="Proteomes" id="UP000315017"/>
    </source>
</evidence>
<dbReference type="SUPFAM" id="SSF48239">
    <property type="entry name" value="Terpenoid cyclases/Protein prenyltransferases"/>
    <property type="match status" value="1"/>
</dbReference>
<evidence type="ECO:0000256" key="2">
    <source>
        <dbReference type="SAM" id="Phobius"/>
    </source>
</evidence>
<dbReference type="CDD" id="cd00688">
    <property type="entry name" value="ISOPREN_C2_like"/>
    <property type="match status" value="1"/>
</dbReference>
<feature type="domain" description="Squalene cyclase C-terminal" evidence="3">
    <location>
        <begin position="380"/>
        <end position="465"/>
    </location>
</feature>
<organism evidence="4 5">
    <name type="scientific">Anatilimnocola aggregata</name>
    <dbReference type="NCBI Taxonomy" id="2528021"/>
    <lineage>
        <taxon>Bacteria</taxon>
        <taxon>Pseudomonadati</taxon>
        <taxon>Planctomycetota</taxon>
        <taxon>Planctomycetia</taxon>
        <taxon>Pirellulales</taxon>
        <taxon>Pirellulaceae</taxon>
        <taxon>Anatilimnocola</taxon>
    </lineage>
</organism>
<feature type="compositionally biased region" description="Pro residues" evidence="1">
    <location>
        <begin position="107"/>
        <end position="116"/>
    </location>
</feature>
<dbReference type="KEGG" id="aagg:ETAA8_19820"/>
<evidence type="ECO:0000259" key="3">
    <source>
        <dbReference type="Pfam" id="PF13243"/>
    </source>
</evidence>
<evidence type="ECO:0000256" key="1">
    <source>
        <dbReference type="SAM" id="MobiDB-lite"/>
    </source>
</evidence>
<dbReference type="Pfam" id="PF13243">
    <property type="entry name" value="SQHop_cyclase_C"/>
    <property type="match status" value="1"/>
</dbReference>
<dbReference type="InterPro" id="IPR008930">
    <property type="entry name" value="Terpenoid_cyclase/PrenylTrfase"/>
</dbReference>
<dbReference type="OrthoDB" id="238862at2"/>
<feature type="compositionally biased region" description="Pro residues" evidence="1">
    <location>
        <begin position="55"/>
        <end position="64"/>
    </location>
</feature>
<protein>
    <recommendedName>
        <fullName evidence="3">Squalene cyclase C-terminal domain-containing protein</fullName>
    </recommendedName>
</protein>
<name>A0A517Y9I9_9BACT</name>
<feature type="compositionally biased region" description="Pro residues" evidence="1">
    <location>
        <begin position="78"/>
        <end position="89"/>
    </location>
</feature>
<proteinExistence type="predicted"/>
<keyword evidence="2" id="KW-1133">Transmembrane helix</keyword>
<feature type="compositionally biased region" description="Low complexity" evidence="1">
    <location>
        <begin position="65"/>
        <end position="77"/>
    </location>
</feature>
<dbReference type="AlphaFoldDB" id="A0A517Y9I9"/>
<feature type="transmembrane region" description="Helical" evidence="2">
    <location>
        <begin position="260"/>
        <end position="283"/>
    </location>
</feature>
<feature type="compositionally biased region" description="Basic and acidic residues" evidence="1">
    <location>
        <begin position="228"/>
        <end position="252"/>
    </location>
</feature>
<dbReference type="Gene3D" id="1.50.10.20">
    <property type="match status" value="2"/>
</dbReference>
<feature type="compositionally biased region" description="Low complexity" evidence="1">
    <location>
        <begin position="39"/>
        <end position="54"/>
    </location>
</feature>
<accession>A0A517Y9I9</accession>
<dbReference type="EMBL" id="CP036274">
    <property type="protein sequence ID" value="QDU26898.1"/>
    <property type="molecule type" value="Genomic_DNA"/>
</dbReference>
<feature type="region of interest" description="Disordered" evidence="1">
    <location>
        <begin position="1"/>
        <end position="116"/>
    </location>
</feature>
<dbReference type="Proteomes" id="UP000315017">
    <property type="component" value="Chromosome"/>
</dbReference>
<evidence type="ECO:0000313" key="4">
    <source>
        <dbReference type="EMBL" id="QDU26898.1"/>
    </source>
</evidence>
<reference evidence="4 5" key="1">
    <citation type="submission" date="2019-02" db="EMBL/GenBank/DDBJ databases">
        <title>Deep-cultivation of Planctomycetes and their phenomic and genomic characterization uncovers novel biology.</title>
        <authorList>
            <person name="Wiegand S."/>
            <person name="Jogler M."/>
            <person name="Boedeker C."/>
            <person name="Pinto D."/>
            <person name="Vollmers J."/>
            <person name="Rivas-Marin E."/>
            <person name="Kohn T."/>
            <person name="Peeters S.H."/>
            <person name="Heuer A."/>
            <person name="Rast P."/>
            <person name="Oberbeckmann S."/>
            <person name="Bunk B."/>
            <person name="Jeske O."/>
            <person name="Meyerdierks A."/>
            <person name="Storesund J.E."/>
            <person name="Kallscheuer N."/>
            <person name="Luecker S."/>
            <person name="Lage O.M."/>
            <person name="Pohl T."/>
            <person name="Merkel B.J."/>
            <person name="Hornburger P."/>
            <person name="Mueller R.-W."/>
            <person name="Bruemmer F."/>
            <person name="Labrenz M."/>
            <person name="Spormann A.M."/>
            <person name="Op den Camp H."/>
            <person name="Overmann J."/>
            <person name="Amann R."/>
            <person name="Jetten M.S.M."/>
            <person name="Mascher T."/>
            <person name="Medema M.H."/>
            <person name="Devos D.P."/>
            <person name="Kaster A.-K."/>
            <person name="Ovreas L."/>
            <person name="Rohde M."/>
            <person name="Galperin M.Y."/>
            <person name="Jogler C."/>
        </authorList>
    </citation>
    <scope>NUCLEOTIDE SEQUENCE [LARGE SCALE GENOMIC DNA]</scope>
    <source>
        <strain evidence="4 5">ETA_A8</strain>
    </source>
</reference>
<keyword evidence="2" id="KW-0472">Membrane</keyword>
<feature type="compositionally biased region" description="Pro residues" evidence="1">
    <location>
        <begin position="12"/>
        <end position="38"/>
    </location>
</feature>
<keyword evidence="2" id="KW-0812">Transmembrane</keyword>
<keyword evidence="5" id="KW-1185">Reference proteome</keyword>
<sequence length="706" mass="76259">MAKFDPFRQDPQPGPGYPPPPAPFPVPPGAPGHVPPPAYGQNYGQPAYGQQYAAPQPPYPPTPYAQPGYPQPGYQQPNFPPQPGYPNPPQAAYYAQPTAVPGYGQPSYPPNPYAPPPPAAVPAYPTNYAPQAVPVAAPVPASPPDLPMSARAVPVPPAMPTPVPVRPVQAVAVQPAAVQAPVAPRPVQPQPVPARPVAAATTAAPVAPAANRPVPAASAVRPVLAPVKPKDDKPKVDKDAAADKPPGDPTEKVIKGAPPWMISLVVHMVMLIILALLVIPIHFKNQIFIESEPVFAEKLGEQIIDDQLQSPESLNMEIENPVLSFDTKPADDPLAAPPILEMTSVDATDSVDVIEAPSIGMALNGREAGSKKALLAAYGGNATTEESVRKALMWLKKNQKQDGSWSLVGPFSDPAGVENRVSATAMALLAFQGAGNTHKQGDFKKEVENGWKALKAMQNADGYFECDAAHHHRLYAQAQASIAACEIYGMTKDEQFKPVAQKAIDFAIRAQAPEGGWRYEPKIDSDTSVTGWYVMALQSGMMAGLEVPSPNVGLINEFLDRVQTNGGSHYMYKPGMEQTLTMTAEGLLCRQYLGWKHDDPRMIAGLDYVVANKIDYNDANVYYWYYATQAAHHMGGSHWKQWNQVMIQTVPSAQIKTGNETGSWSPSGDRWGSHGGRLYVTCLSTFMLEAYYRHMPLYKHKIETLK</sequence>
<dbReference type="InterPro" id="IPR032696">
    <property type="entry name" value="SQ_cyclase_C"/>
</dbReference>